<dbReference type="PROSITE" id="PS50293">
    <property type="entry name" value="TPR_REGION"/>
    <property type="match status" value="1"/>
</dbReference>
<proteinExistence type="predicted"/>
<sequence length="698" mass="81297">MSLKITVSIEAKKENAELTLSMLTMESLTATVQKLWFSIKRKNASDSESDSDSEDNQQPEVVITDKDNVRIEKDEDVERVYKNASAHFNVRLKPKKCIERKGRLNTQRNHIIMNPLILLAGTMRDEKDNKELNNLKDYLKKRYKYTIMSTYDNDDCASELLTLDRLNKTLSDASQKIREAQTQTTSAYDGLIFIWCGYGDDQIGTLMTSDGKYKHWNEIADVYEDITLGFMEKPKIMIQNCIESKTSCEMKIDENLSWNRLAGSNTFFITTNLINNDPTGNTGSIFRELFYEQLSKGYDHPILLNSIIEDMNYTIKDKFMNENEQRLIKTCSPCSKDIYIGTHQHFLYGYIENTDPTWMEAIKKAEAMMEEMEKQKQSGIIVVASNLDEEMKEEYNPMKQKHFVGAFTIALFHCKGVRLENVIIYGRVYAIHCNIACEDSYVTNHVFLAMAELDYTCDEPIVAITLPADFNQICESAFTACDDNYYQASIKYLLYAIFLMEQNPNMGPKPSFSYKEIENFEKAAHYFEKELNMYSTQLEENNINLRDCFYNLGDVYYELEQYDKSIYYLEKSLPIWLTSSNIDHRHIGQLYTILGLNYFYKDQFEKEREYIEKSLEIYLKVLSNVDPNIALAYYNLGCVYRRQKLYDKALEFHEKALDIRIKLLNGEYSDDSDIPDDAENPKNVDISNSLDEDLERRI</sequence>
<dbReference type="Pfam" id="PF13424">
    <property type="entry name" value="TPR_12"/>
    <property type="match status" value="2"/>
</dbReference>
<protein>
    <submittedName>
        <fullName evidence="5">Uncharacterized protein</fullName>
    </submittedName>
</protein>
<dbReference type="Proteomes" id="UP000023152">
    <property type="component" value="Unassembled WGS sequence"/>
</dbReference>
<evidence type="ECO:0000256" key="2">
    <source>
        <dbReference type="ARBA" id="ARBA00022803"/>
    </source>
</evidence>
<evidence type="ECO:0000256" key="1">
    <source>
        <dbReference type="ARBA" id="ARBA00022737"/>
    </source>
</evidence>
<evidence type="ECO:0000313" key="5">
    <source>
        <dbReference type="EMBL" id="ETO04489.1"/>
    </source>
</evidence>
<dbReference type="InterPro" id="IPR019734">
    <property type="entry name" value="TPR_rpt"/>
</dbReference>
<reference evidence="5 6" key="1">
    <citation type="journal article" date="2013" name="Curr. Biol.">
        <title>The Genome of the Foraminiferan Reticulomyxa filosa.</title>
        <authorList>
            <person name="Glockner G."/>
            <person name="Hulsmann N."/>
            <person name="Schleicher M."/>
            <person name="Noegel A.A."/>
            <person name="Eichinger L."/>
            <person name="Gallinger C."/>
            <person name="Pawlowski J."/>
            <person name="Sierra R."/>
            <person name="Euteneuer U."/>
            <person name="Pillet L."/>
            <person name="Moustafa A."/>
            <person name="Platzer M."/>
            <person name="Groth M."/>
            <person name="Szafranski K."/>
            <person name="Schliwa M."/>
        </authorList>
    </citation>
    <scope>NUCLEOTIDE SEQUENCE [LARGE SCALE GENOMIC DNA]</scope>
</reference>
<dbReference type="SUPFAM" id="SSF48452">
    <property type="entry name" value="TPR-like"/>
    <property type="match status" value="1"/>
</dbReference>
<dbReference type="PANTHER" id="PTHR45641:SF19">
    <property type="entry name" value="NEPHROCYSTIN-3"/>
    <property type="match status" value="1"/>
</dbReference>
<comment type="caution">
    <text evidence="5">The sequence shown here is derived from an EMBL/GenBank/DDBJ whole genome shotgun (WGS) entry which is preliminary data.</text>
</comment>
<dbReference type="PANTHER" id="PTHR45641">
    <property type="entry name" value="TETRATRICOPEPTIDE REPEAT PROTEIN (AFU_ORTHOLOGUE AFUA_6G03870)"/>
    <property type="match status" value="1"/>
</dbReference>
<evidence type="ECO:0000313" key="6">
    <source>
        <dbReference type="Proteomes" id="UP000023152"/>
    </source>
</evidence>
<keyword evidence="6" id="KW-1185">Reference proteome</keyword>
<keyword evidence="1" id="KW-0677">Repeat</keyword>
<accession>X6LS84</accession>
<name>X6LS84_RETFI</name>
<feature type="repeat" description="TPR" evidence="3">
    <location>
        <begin position="630"/>
        <end position="663"/>
    </location>
</feature>
<dbReference type="OrthoDB" id="19588at2759"/>
<evidence type="ECO:0000256" key="4">
    <source>
        <dbReference type="SAM" id="MobiDB-lite"/>
    </source>
</evidence>
<gene>
    <name evidence="5" type="ORF">RFI_32908</name>
</gene>
<evidence type="ECO:0000256" key="3">
    <source>
        <dbReference type="PROSITE-ProRule" id="PRU00339"/>
    </source>
</evidence>
<keyword evidence="2 3" id="KW-0802">TPR repeat</keyword>
<organism evidence="5 6">
    <name type="scientific">Reticulomyxa filosa</name>
    <dbReference type="NCBI Taxonomy" id="46433"/>
    <lineage>
        <taxon>Eukaryota</taxon>
        <taxon>Sar</taxon>
        <taxon>Rhizaria</taxon>
        <taxon>Retaria</taxon>
        <taxon>Foraminifera</taxon>
        <taxon>Monothalamids</taxon>
        <taxon>Reticulomyxidae</taxon>
        <taxon>Reticulomyxa</taxon>
    </lineage>
</organism>
<dbReference type="Gene3D" id="3.40.50.1460">
    <property type="match status" value="1"/>
</dbReference>
<dbReference type="AlphaFoldDB" id="X6LS84"/>
<dbReference type="SMART" id="SM00028">
    <property type="entry name" value="TPR"/>
    <property type="match status" value="3"/>
</dbReference>
<dbReference type="InterPro" id="IPR011990">
    <property type="entry name" value="TPR-like_helical_dom_sf"/>
</dbReference>
<dbReference type="Gene3D" id="1.25.40.10">
    <property type="entry name" value="Tetratricopeptide repeat domain"/>
    <property type="match status" value="1"/>
</dbReference>
<feature type="region of interest" description="Disordered" evidence="4">
    <location>
        <begin position="672"/>
        <end position="698"/>
    </location>
</feature>
<dbReference type="PROSITE" id="PS50005">
    <property type="entry name" value="TPR"/>
    <property type="match status" value="1"/>
</dbReference>
<dbReference type="EMBL" id="ASPP01029298">
    <property type="protein sequence ID" value="ETO04489.1"/>
    <property type="molecule type" value="Genomic_DNA"/>
</dbReference>